<reference evidence="6 7" key="1">
    <citation type="journal article" date="2015" name="Proc. Natl. Acad. Sci. U.S.A.">
        <title>Expanded metabolic versatility of ubiquitous nitrite-oxidizing bacteria from the genus Nitrospira.</title>
        <authorList>
            <person name="Koch H."/>
            <person name="Lucker S."/>
            <person name="Albertsen M."/>
            <person name="Kitzinger K."/>
            <person name="Herbold C."/>
            <person name="Spieck E."/>
            <person name="Nielsen P.H."/>
            <person name="Wagner M."/>
            <person name="Daims H."/>
        </authorList>
    </citation>
    <scope>NUCLEOTIDE SEQUENCE [LARGE SCALE GENOMIC DNA]</scope>
    <source>
        <strain evidence="6 7">NSP M-1</strain>
    </source>
</reference>
<gene>
    <name evidence="6" type="ORF">NITMOv2_2927</name>
</gene>
<name>A0A0K2GEF4_NITMO</name>
<feature type="transmembrane region" description="Helical" evidence="5">
    <location>
        <begin position="42"/>
        <end position="62"/>
    </location>
</feature>
<organism evidence="6 7">
    <name type="scientific">Nitrospira moscoviensis</name>
    <dbReference type="NCBI Taxonomy" id="42253"/>
    <lineage>
        <taxon>Bacteria</taxon>
        <taxon>Pseudomonadati</taxon>
        <taxon>Nitrospirota</taxon>
        <taxon>Nitrospiria</taxon>
        <taxon>Nitrospirales</taxon>
        <taxon>Nitrospiraceae</taxon>
        <taxon>Nitrospira</taxon>
    </lineage>
</organism>
<feature type="transmembrane region" description="Helical" evidence="5">
    <location>
        <begin position="168"/>
        <end position="189"/>
    </location>
</feature>
<dbReference type="STRING" id="42253.NITMOv2_2927"/>
<evidence type="ECO:0000256" key="2">
    <source>
        <dbReference type="ARBA" id="ARBA00022692"/>
    </source>
</evidence>
<dbReference type="GO" id="GO:0046873">
    <property type="term" value="F:metal ion transmembrane transporter activity"/>
    <property type="evidence" value="ECO:0007669"/>
    <property type="project" value="InterPro"/>
</dbReference>
<dbReference type="GO" id="GO:0016020">
    <property type="term" value="C:membrane"/>
    <property type="evidence" value="ECO:0007669"/>
    <property type="project" value="UniProtKB-SubCell"/>
</dbReference>
<feature type="transmembrane region" description="Helical" evidence="5">
    <location>
        <begin position="195"/>
        <end position="216"/>
    </location>
</feature>
<evidence type="ECO:0000313" key="7">
    <source>
        <dbReference type="Proteomes" id="UP000069205"/>
    </source>
</evidence>
<keyword evidence="3 5" id="KW-1133">Transmembrane helix</keyword>
<dbReference type="Pfam" id="PF02535">
    <property type="entry name" value="Zip"/>
    <property type="match status" value="1"/>
</dbReference>
<accession>A0A0K2GEF4</accession>
<evidence type="ECO:0000256" key="5">
    <source>
        <dbReference type="SAM" id="Phobius"/>
    </source>
</evidence>
<dbReference type="PATRIC" id="fig|42253.5.peg.2898"/>
<dbReference type="Proteomes" id="UP000069205">
    <property type="component" value="Chromosome"/>
</dbReference>
<comment type="subcellular location">
    <subcellularLocation>
        <location evidence="1">Membrane</location>
        <topology evidence="1">Multi-pass membrane protein</topology>
    </subcellularLocation>
</comment>
<dbReference type="RefSeq" id="WP_083448013.1">
    <property type="nucleotide sequence ID" value="NZ_CP011801.1"/>
</dbReference>
<feature type="transmembrane region" description="Helical" evidence="5">
    <location>
        <begin position="12"/>
        <end position="30"/>
    </location>
</feature>
<dbReference type="AlphaFoldDB" id="A0A0K2GEF4"/>
<evidence type="ECO:0000256" key="1">
    <source>
        <dbReference type="ARBA" id="ARBA00004141"/>
    </source>
</evidence>
<dbReference type="KEGG" id="nmv:NITMOv2_2927"/>
<keyword evidence="2 5" id="KW-0812">Transmembrane</keyword>
<proteinExistence type="predicted"/>
<sequence length="249" mass="26426">MQDSAWREYLTILGFVALPAMGNFVGGLLAEIVPISGRLLSLALHAAVGVVIGVVAVELIPTALETEVPWVVILAFFCGGLIFIVLDRSIEYVQSRFSRTKGSATAWMIFAGVCIDLFSDGVMIGTGSTIEFELGLLLALGQVPADIPEGFATIATFRRQGLSLRSRLWLAGAFTLPIVLGATIGFWGLRTASNLAKLIVLGFTAGLLTTVVVEEMVPEAHRDGESRLAAIVLVSGFTLFALLATSLKS</sequence>
<protein>
    <submittedName>
        <fullName evidence="6">ZIP family zinc transporte</fullName>
    </submittedName>
</protein>
<evidence type="ECO:0000313" key="6">
    <source>
        <dbReference type="EMBL" id="ALA59333.1"/>
    </source>
</evidence>
<keyword evidence="4 5" id="KW-0472">Membrane</keyword>
<dbReference type="OrthoDB" id="1418968at2"/>
<feature type="transmembrane region" description="Helical" evidence="5">
    <location>
        <begin position="68"/>
        <end position="86"/>
    </location>
</feature>
<evidence type="ECO:0000256" key="3">
    <source>
        <dbReference type="ARBA" id="ARBA00022989"/>
    </source>
</evidence>
<dbReference type="EMBL" id="CP011801">
    <property type="protein sequence ID" value="ALA59333.1"/>
    <property type="molecule type" value="Genomic_DNA"/>
</dbReference>
<evidence type="ECO:0000256" key="4">
    <source>
        <dbReference type="ARBA" id="ARBA00023136"/>
    </source>
</evidence>
<keyword evidence="7" id="KW-1185">Reference proteome</keyword>
<feature type="transmembrane region" description="Helical" evidence="5">
    <location>
        <begin position="228"/>
        <end position="247"/>
    </location>
</feature>
<dbReference type="InterPro" id="IPR003689">
    <property type="entry name" value="ZIP"/>
</dbReference>